<dbReference type="InterPro" id="IPR036852">
    <property type="entry name" value="Peptidase_S8/S53_dom_sf"/>
</dbReference>
<sequence>MTFSTRKPNLASLAAATFTLIAIGLGANAASAAPPSAKADYLEDELLVQFVGGVSQADAENVVRGHGATVVEDINAIHVKRIKVPPQALAQIKSALAKNTHVKFVEENFLASGGGVPNDLSYPSQWHLPKISAPTGWDITTGSASVPIAIVDSGVDPTHPDLSSRLITGYNFLNSTTDTHDVLGHGTAVAGTAAATGNNGIGVAGVAWQNPIMPIVVLDANDSASYSNIANGITFAVDHGVRIINVSIGGSSASSTLQNAVNYAWNKGALVFVSAMNNSTSTPYYPAACTNAIAVSSTDQNDNLSSFSNYGSWITLSAPGSYIYTTNNGGGYGAWQGTSFSSPLAAGAAALALSVNPALSNQDVKALLIQNADDLGTPGFDQSFGYGRINLAKTLSAAQTYVPHTDTNAPTVSFGSPLTGASLSGSATVTVSATDDVGVTKVELYSDGNLVGTDTSSPYTYLIDTTQLTNGSHTLEAMGYDAAGNIGTSTITVNVSNGQDLAAPTAWFTSPGNGSSLSGLKSTVVKSSSSDNVGVTRMELYIDGVLKSTSTSNALNYNWNLQKVATGPHTLQIIAYDAAGNQGSTSIAVNR</sequence>
<feature type="active site" description="Charge relay system" evidence="5">
    <location>
        <position position="185"/>
    </location>
</feature>
<dbReference type="Gene3D" id="2.60.40.10">
    <property type="entry name" value="Immunoglobulins"/>
    <property type="match status" value="2"/>
</dbReference>
<dbReference type="Pfam" id="PF17957">
    <property type="entry name" value="Big_7"/>
    <property type="match status" value="2"/>
</dbReference>
<dbReference type="PANTHER" id="PTHR43806:SF11">
    <property type="entry name" value="CEREVISIN-RELATED"/>
    <property type="match status" value="1"/>
</dbReference>
<dbReference type="InterPro" id="IPR054399">
    <property type="entry name" value="Fervidolysin-like_N_prodom"/>
</dbReference>
<dbReference type="InterPro" id="IPR017315">
    <property type="entry name" value="Pep_S8A_subtilisin_pbac-2"/>
</dbReference>
<evidence type="ECO:0000259" key="9">
    <source>
        <dbReference type="Pfam" id="PF22148"/>
    </source>
</evidence>
<name>A0A8J7IW99_9BACT</name>
<evidence type="ECO:0000256" key="2">
    <source>
        <dbReference type="ARBA" id="ARBA00022670"/>
    </source>
</evidence>
<dbReference type="PANTHER" id="PTHR43806">
    <property type="entry name" value="PEPTIDASE S8"/>
    <property type="match status" value="1"/>
</dbReference>
<dbReference type="PROSITE" id="PS00138">
    <property type="entry name" value="SUBTILASE_SER"/>
    <property type="match status" value="1"/>
</dbReference>
<dbReference type="InterPro" id="IPR023827">
    <property type="entry name" value="Peptidase_S8_Asp-AS"/>
</dbReference>
<dbReference type="Proteomes" id="UP000636888">
    <property type="component" value="Unassembled WGS sequence"/>
</dbReference>
<evidence type="ECO:0000256" key="3">
    <source>
        <dbReference type="ARBA" id="ARBA00022801"/>
    </source>
</evidence>
<dbReference type="InterPro" id="IPR050131">
    <property type="entry name" value="Peptidase_S8_subtilisin-like"/>
</dbReference>
<evidence type="ECO:0000259" key="8">
    <source>
        <dbReference type="Pfam" id="PF00082"/>
    </source>
</evidence>
<proteinExistence type="inferred from homology"/>
<dbReference type="PROSITE" id="PS00137">
    <property type="entry name" value="SUBTILASE_HIS"/>
    <property type="match status" value="1"/>
</dbReference>
<dbReference type="Pfam" id="PF00082">
    <property type="entry name" value="Peptidase_S8"/>
    <property type="match status" value="1"/>
</dbReference>
<dbReference type="PROSITE" id="PS51892">
    <property type="entry name" value="SUBTILASE"/>
    <property type="match status" value="1"/>
</dbReference>
<dbReference type="GO" id="GO:0004252">
    <property type="term" value="F:serine-type endopeptidase activity"/>
    <property type="evidence" value="ECO:0007669"/>
    <property type="project" value="UniProtKB-UniRule"/>
</dbReference>
<evidence type="ECO:0000313" key="11">
    <source>
        <dbReference type="Proteomes" id="UP000636888"/>
    </source>
</evidence>
<keyword evidence="3 5" id="KW-0378">Hydrolase</keyword>
<organism evidence="10 11">
    <name type="scientific">Geomesophilobacter sediminis</name>
    <dbReference type="NCBI Taxonomy" id="2798584"/>
    <lineage>
        <taxon>Bacteria</taxon>
        <taxon>Pseudomonadati</taxon>
        <taxon>Thermodesulfobacteriota</taxon>
        <taxon>Desulfuromonadia</taxon>
        <taxon>Geobacterales</taxon>
        <taxon>Geobacteraceae</taxon>
        <taxon>Geomesophilobacter</taxon>
    </lineage>
</organism>
<dbReference type="InterPro" id="IPR000209">
    <property type="entry name" value="Peptidase_S8/S53_dom"/>
</dbReference>
<dbReference type="PROSITE" id="PS00136">
    <property type="entry name" value="SUBTILASE_ASP"/>
    <property type="match status" value="1"/>
</dbReference>
<dbReference type="GO" id="GO:0006508">
    <property type="term" value="P:proteolysis"/>
    <property type="evidence" value="ECO:0007669"/>
    <property type="project" value="UniProtKB-KW"/>
</dbReference>
<dbReference type="PIRSF" id="PIRSF037901">
    <property type="entry name" value="Subtilisin_rel_Nmul_A1891"/>
    <property type="match status" value="1"/>
</dbReference>
<gene>
    <name evidence="10" type="ORF">JFN93_03195</name>
</gene>
<evidence type="ECO:0000256" key="1">
    <source>
        <dbReference type="ARBA" id="ARBA00011073"/>
    </source>
</evidence>
<feature type="signal peptide" evidence="7">
    <location>
        <begin position="1"/>
        <end position="29"/>
    </location>
</feature>
<dbReference type="InterPro" id="IPR013783">
    <property type="entry name" value="Ig-like_fold"/>
</dbReference>
<evidence type="ECO:0000256" key="5">
    <source>
        <dbReference type="PROSITE-ProRule" id="PRU01240"/>
    </source>
</evidence>
<feature type="domain" description="Fervidolysin-like N-terminal prodomain" evidence="9">
    <location>
        <begin position="28"/>
        <end position="108"/>
    </location>
</feature>
<feature type="active site" description="Charge relay system" evidence="5">
    <location>
        <position position="339"/>
    </location>
</feature>
<dbReference type="EMBL" id="JAEMHM010000002">
    <property type="protein sequence ID" value="MBJ6723707.1"/>
    <property type="molecule type" value="Genomic_DNA"/>
</dbReference>
<evidence type="ECO:0000313" key="10">
    <source>
        <dbReference type="EMBL" id="MBJ6723707.1"/>
    </source>
</evidence>
<dbReference type="Gene3D" id="3.40.50.200">
    <property type="entry name" value="Peptidase S8/S53 domain"/>
    <property type="match status" value="1"/>
</dbReference>
<feature type="active site" description="Charge relay system" evidence="5">
    <location>
        <position position="152"/>
    </location>
</feature>
<dbReference type="RefSeq" id="WP_199382542.1">
    <property type="nucleotide sequence ID" value="NZ_JAEMHM010000002.1"/>
</dbReference>
<evidence type="ECO:0000256" key="6">
    <source>
        <dbReference type="RuleBase" id="RU003355"/>
    </source>
</evidence>
<dbReference type="Pfam" id="PF22148">
    <property type="entry name" value="Fervidolysin_NPro-like"/>
    <property type="match status" value="1"/>
</dbReference>
<accession>A0A8J7IW99</accession>
<dbReference type="PRINTS" id="PR00723">
    <property type="entry name" value="SUBTILISIN"/>
</dbReference>
<feature type="chain" id="PRO_5035226948" evidence="7">
    <location>
        <begin position="30"/>
        <end position="591"/>
    </location>
</feature>
<dbReference type="AlphaFoldDB" id="A0A8J7IW99"/>
<keyword evidence="2 5" id="KW-0645">Protease</keyword>
<keyword evidence="11" id="KW-1185">Reference proteome</keyword>
<keyword evidence="7" id="KW-0732">Signal</keyword>
<dbReference type="InterPro" id="IPR023828">
    <property type="entry name" value="Peptidase_S8_Ser-AS"/>
</dbReference>
<comment type="caution">
    <text evidence="10">The sequence shown here is derived from an EMBL/GenBank/DDBJ whole genome shotgun (WGS) entry which is preliminary data.</text>
</comment>
<keyword evidence="4 5" id="KW-0720">Serine protease</keyword>
<dbReference type="SUPFAM" id="SSF52743">
    <property type="entry name" value="Subtilisin-like"/>
    <property type="match status" value="1"/>
</dbReference>
<evidence type="ECO:0000256" key="4">
    <source>
        <dbReference type="ARBA" id="ARBA00022825"/>
    </source>
</evidence>
<reference evidence="10" key="1">
    <citation type="submission" date="2020-12" db="EMBL/GenBank/DDBJ databases">
        <title>Geomonas sp. Red875, isolated from river sediment.</title>
        <authorList>
            <person name="Xu Z."/>
            <person name="Zhang Z."/>
            <person name="Masuda Y."/>
            <person name="Itoh H."/>
            <person name="Senoo K."/>
        </authorList>
    </citation>
    <scope>NUCLEOTIDE SEQUENCE</scope>
    <source>
        <strain evidence="10">Red875</strain>
    </source>
</reference>
<comment type="similarity">
    <text evidence="1 5 6">Belongs to the peptidase S8 family.</text>
</comment>
<dbReference type="InterPro" id="IPR022398">
    <property type="entry name" value="Peptidase_S8_His-AS"/>
</dbReference>
<protein>
    <submittedName>
        <fullName evidence="10">S8 family serine peptidase</fullName>
    </submittedName>
</protein>
<dbReference type="InterPro" id="IPR015500">
    <property type="entry name" value="Peptidase_S8_subtilisin-rel"/>
</dbReference>
<feature type="domain" description="Peptidase S8/S53" evidence="8">
    <location>
        <begin position="146"/>
        <end position="387"/>
    </location>
</feature>
<evidence type="ECO:0000256" key="7">
    <source>
        <dbReference type="SAM" id="SignalP"/>
    </source>
</evidence>